<dbReference type="AlphaFoldDB" id="A0A9W6FR77"/>
<name>A0A9W6FR77_9BACT</name>
<evidence type="ECO:0000313" key="2">
    <source>
        <dbReference type="EMBL" id="GLI32688.1"/>
    </source>
</evidence>
<gene>
    <name evidence="2" type="ORF">DAMNIGENAA_01210</name>
</gene>
<dbReference type="RefSeq" id="WP_281791743.1">
    <property type="nucleotide sequence ID" value="NZ_BSDR01000001.1"/>
</dbReference>
<dbReference type="Proteomes" id="UP001144372">
    <property type="component" value="Unassembled WGS sequence"/>
</dbReference>
<evidence type="ECO:0000256" key="1">
    <source>
        <dbReference type="SAM" id="MobiDB-lite"/>
    </source>
</evidence>
<keyword evidence="2" id="KW-0378">Hydrolase</keyword>
<dbReference type="GO" id="GO:0004527">
    <property type="term" value="F:exonuclease activity"/>
    <property type="evidence" value="ECO:0007669"/>
    <property type="project" value="UniProtKB-KW"/>
</dbReference>
<protein>
    <submittedName>
        <fullName evidence="2">Exonuclease</fullName>
    </submittedName>
</protein>
<evidence type="ECO:0000313" key="3">
    <source>
        <dbReference type="Proteomes" id="UP001144372"/>
    </source>
</evidence>
<dbReference type="Pfam" id="PF04381">
    <property type="entry name" value="RdgC"/>
    <property type="match status" value="1"/>
</dbReference>
<proteinExistence type="predicted"/>
<keyword evidence="2" id="KW-0540">Nuclease</keyword>
<sequence length="397" mass="46038">MGIQTASATFTRFFVPDPTTEDFWSFVEEKLEAGCFREPDDIQEQTVGFASWEDFFESSFPYGSYHKGEYVAFQFRCDQRKVPAIIVKKYIRDAVQKFRKENNDKWPSRQERQEIQEEVQNWLLNRSLPQPSTCEVVWNPAGKWMFLGTTSTKMMDAFLEHFEKHFNIYPVPLYHVHWALNLIPLNERQKDILSALVPLQSPQAMEDGRFLGYEFLTWLWYFIENSEGRIRISSVSGEKEAEIHLGERVVLTLPGEGKEKVVCTTQANSLHEARTALRQGKLVQEIQIFMMIGEDEYLLTLDSALWAVKGLKTPKQLKDYDEEDQDSLFLEKMYFLEDATSALNALYAKFLLERLSPAWESDSLPQLKDWMQGNGGEPPQQGKEILDHESADDPAPF</sequence>
<organism evidence="2 3">
    <name type="scientific">Desulforhabdus amnigena</name>
    <dbReference type="NCBI Taxonomy" id="40218"/>
    <lineage>
        <taxon>Bacteria</taxon>
        <taxon>Pseudomonadati</taxon>
        <taxon>Thermodesulfobacteriota</taxon>
        <taxon>Syntrophobacteria</taxon>
        <taxon>Syntrophobacterales</taxon>
        <taxon>Syntrophobacteraceae</taxon>
        <taxon>Desulforhabdus</taxon>
    </lineage>
</organism>
<dbReference type="InterPro" id="IPR007476">
    <property type="entry name" value="RdgC"/>
</dbReference>
<keyword evidence="3" id="KW-1185">Reference proteome</keyword>
<dbReference type="EMBL" id="BSDR01000001">
    <property type="protein sequence ID" value="GLI32688.1"/>
    <property type="molecule type" value="Genomic_DNA"/>
</dbReference>
<accession>A0A9W6FR77</accession>
<keyword evidence="2" id="KW-0269">Exonuclease</keyword>
<reference evidence="2" key="1">
    <citation type="submission" date="2022-12" db="EMBL/GenBank/DDBJ databases">
        <title>Reference genome sequencing for broad-spectrum identification of bacterial and archaeal isolates by mass spectrometry.</title>
        <authorList>
            <person name="Sekiguchi Y."/>
            <person name="Tourlousse D.M."/>
        </authorList>
    </citation>
    <scope>NUCLEOTIDE SEQUENCE</scope>
    <source>
        <strain evidence="2">ASRB1</strain>
    </source>
</reference>
<dbReference type="GO" id="GO:0006310">
    <property type="term" value="P:DNA recombination"/>
    <property type="evidence" value="ECO:0007669"/>
    <property type="project" value="InterPro"/>
</dbReference>
<comment type="caution">
    <text evidence="2">The sequence shown here is derived from an EMBL/GenBank/DDBJ whole genome shotgun (WGS) entry which is preliminary data.</text>
</comment>
<feature type="region of interest" description="Disordered" evidence="1">
    <location>
        <begin position="366"/>
        <end position="397"/>
    </location>
</feature>